<name>A0A0A9E3I9_ARUDO</name>
<dbReference type="EMBL" id="GBRH01202536">
    <property type="protein sequence ID" value="JAD95359.1"/>
    <property type="molecule type" value="Transcribed_RNA"/>
</dbReference>
<feature type="region of interest" description="Disordered" evidence="1">
    <location>
        <begin position="1"/>
        <end position="33"/>
    </location>
</feature>
<protein>
    <submittedName>
        <fullName evidence="2">Uncharacterized protein</fullName>
    </submittedName>
</protein>
<sequence length="33" mass="3534">MKTTRPFASLASSRRGPSPARRRCCPSDSSGLP</sequence>
<reference evidence="2" key="1">
    <citation type="submission" date="2014-09" db="EMBL/GenBank/DDBJ databases">
        <authorList>
            <person name="Magalhaes I.L.F."/>
            <person name="Oliveira U."/>
            <person name="Santos F.R."/>
            <person name="Vidigal T.H.D.A."/>
            <person name="Brescovit A.D."/>
            <person name="Santos A.J."/>
        </authorList>
    </citation>
    <scope>NUCLEOTIDE SEQUENCE</scope>
    <source>
        <tissue evidence="2">Shoot tissue taken approximately 20 cm above the soil surface</tissue>
    </source>
</reference>
<accession>A0A0A9E3I9</accession>
<evidence type="ECO:0000256" key="1">
    <source>
        <dbReference type="SAM" id="MobiDB-lite"/>
    </source>
</evidence>
<reference evidence="2" key="2">
    <citation type="journal article" date="2015" name="Data Brief">
        <title>Shoot transcriptome of the giant reed, Arundo donax.</title>
        <authorList>
            <person name="Barrero R.A."/>
            <person name="Guerrero F.D."/>
            <person name="Moolhuijzen P."/>
            <person name="Goolsby J.A."/>
            <person name="Tidwell J."/>
            <person name="Bellgard S.E."/>
            <person name="Bellgard M.I."/>
        </authorList>
    </citation>
    <scope>NUCLEOTIDE SEQUENCE</scope>
    <source>
        <tissue evidence="2">Shoot tissue taken approximately 20 cm above the soil surface</tissue>
    </source>
</reference>
<feature type="compositionally biased region" description="Low complexity" evidence="1">
    <location>
        <begin position="8"/>
        <end position="19"/>
    </location>
</feature>
<proteinExistence type="predicted"/>
<evidence type="ECO:0000313" key="2">
    <source>
        <dbReference type="EMBL" id="JAD95359.1"/>
    </source>
</evidence>
<dbReference type="AlphaFoldDB" id="A0A0A9E3I9"/>
<organism evidence="2">
    <name type="scientific">Arundo donax</name>
    <name type="common">Giant reed</name>
    <name type="synonym">Donax arundinaceus</name>
    <dbReference type="NCBI Taxonomy" id="35708"/>
    <lineage>
        <taxon>Eukaryota</taxon>
        <taxon>Viridiplantae</taxon>
        <taxon>Streptophyta</taxon>
        <taxon>Embryophyta</taxon>
        <taxon>Tracheophyta</taxon>
        <taxon>Spermatophyta</taxon>
        <taxon>Magnoliopsida</taxon>
        <taxon>Liliopsida</taxon>
        <taxon>Poales</taxon>
        <taxon>Poaceae</taxon>
        <taxon>PACMAD clade</taxon>
        <taxon>Arundinoideae</taxon>
        <taxon>Arundineae</taxon>
        <taxon>Arundo</taxon>
    </lineage>
</organism>